<evidence type="ECO:0000313" key="4">
    <source>
        <dbReference type="Proteomes" id="UP000078090"/>
    </source>
</evidence>
<organism evidence="3 4">
    <name type="scientific">Methylomonas methanica</name>
    <dbReference type="NCBI Taxonomy" id="421"/>
    <lineage>
        <taxon>Bacteria</taxon>
        <taxon>Pseudomonadati</taxon>
        <taxon>Pseudomonadota</taxon>
        <taxon>Gammaproteobacteria</taxon>
        <taxon>Methylococcales</taxon>
        <taxon>Methylococcaceae</taxon>
        <taxon>Methylomonas</taxon>
    </lineage>
</organism>
<name>A0A177M3K4_METMH</name>
<dbReference type="Proteomes" id="UP000078090">
    <property type="component" value="Unassembled WGS sequence"/>
</dbReference>
<dbReference type="Pfam" id="PF13482">
    <property type="entry name" value="RNase_H_2"/>
    <property type="match status" value="1"/>
</dbReference>
<evidence type="ECO:0000259" key="2">
    <source>
        <dbReference type="Pfam" id="PF13482"/>
    </source>
</evidence>
<dbReference type="InterPro" id="IPR004291">
    <property type="entry name" value="Transposase_IS66_central"/>
</dbReference>
<proteinExistence type="predicted"/>
<gene>
    <name evidence="3" type="ORF">A1332_19045</name>
</gene>
<protein>
    <recommendedName>
        <fullName evidence="5">Transposase</fullName>
    </recommendedName>
</protein>
<dbReference type="PANTHER" id="PTHR33678:SF2">
    <property type="match status" value="1"/>
</dbReference>
<dbReference type="NCBIfam" id="TIGR03491">
    <property type="entry name" value="TM0106 family RecB-like putative nuclease"/>
    <property type="match status" value="1"/>
</dbReference>
<dbReference type="InterPro" id="IPR052344">
    <property type="entry name" value="Transposase-related"/>
</dbReference>
<sequence length="924" mass="106282">MVISDHLFEAFLKCKTKAYLLFFSEPVRSRCLDSVGKWQLKVREDACQTYIQSLVSRSADSCLIGAKTLNTKDIYGYQWIVRPELLVDDMMSTPPLLENSYFAPKGTRARSCICAPVRIFPSEKIDSVQKQLLAFDALVLGKATGHFSTSGKIIHGRQQAVSQVKLPSLISKAEVLIRELRSIVERNTPPSLSLIKHCQECEFESLCRDRAEKEDNISLLGMIPPAEIVKLRSKGIFTVTQLSYTFRPRPRRREAKSSRGKFVKYQYALKALAIRDKTTYIVGKPEIIQDGMLIYLDVEGIPDQGIYYLIGVRAVSGKSTIKRSFWANNKSEEGQIWRDFLDFMSSLENPVLLYYGSYETAFLKTMQTRYGDLPCERFSVSHLTSQAVNVLGVIYSHFYFPTYTNGLKDIAGHLGFNWSTVNPSGLRSLMLRHKWELTNEERFKIELLSYNQDDCEALEVVVKAITAISPREDFSANTEQHPNAVQVESIENMSWPFSYGKKEFTFSEFAYITKCAYWDYQRNRVYVRTNKHINKIAKKSLASKTAQHVPINKVVSPTKLTQCPNCSSIRFFMNGRHQRTLYDLRFTSSGIKRWVTKKIVDHHKCMDCGITFVSDNAPVTKHRYGSQLFAYTIYNLIELHIAQFQLSKIVNKIFGLPLSQTTIGVMKRRAATLYSETFQEIQSDLLQGNLIHADETHVSVDGKDSYVWVFTSMEEVVYIWSETREASTAIDFLSDFKGVLISDFYTAYDSIECPQQKCLIHLIRDLNDALLKEPFNQEMKELVREFAELVRKVIATVDRFGLKKYFLKKHLADVERFYDITVARKFETASTRKMQTRFKKNRNKLFTFLEYDGVPWNNNNAEHAVKAFGRGIRDVIGGRTNENGIADYLLLVSIYQTCEYRGIDFLDFLRSGELKLDKYRNKTP</sequence>
<evidence type="ECO:0000313" key="3">
    <source>
        <dbReference type="EMBL" id="OAI00282.1"/>
    </source>
</evidence>
<dbReference type="AlphaFoldDB" id="A0A177M3K4"/>
<dbReference type="InterPro" id="IPR019993">
    <property type="entry name" value="RecB_nuclease_TM0106_put"/>
</dbReference>
<dbReference type="NCBIfam" id="NF033517">
    <property type="entry name" value="transpos_IS66"/>
    <property type="match status" value="1"/>
</dbReference>
<accession>A0A177M3K4</accession>
<evidence type="ECO:0000259" key="1">
    <source>
        <dbReference type="Pfam" id="PF03050"/>
    </source>
</evidence>
<dbReference type="PANTHER" id="PTHR33678">
    <property type="entry name" value="BLL1576 PROTEIN"/>
    <property type="match status" value="1"/>
</dbReference>
<dbReference type="InterPro" id="IPR038720">
    <property type="entry name" value="YprB_RNase_H-like_dom"/>
</dbReference>
<evidence type="ECO:0008006" key="5">
    <source>
        <dbReference type="Google" id="ProtNLM"/>
    </source>
</evidence>
<feature type="domain" description="YprB ribonuclease H-like" evidence="2">
    <location>
        <begin position="294"/>
        <end position="464"/>
    </location>
</feature>
<feature type="domain" description="Transposase IS66 central" evidence="1">
    <location>
        <begin position="623"/>
        <end position="871"/>
    </location>
</feature>
<dbReference type="RefSeq" id="WP_064009889.1">
    <property type="nucleotide sequence ID" value="NZ_LUUG01000098.1"/>
</dbReference>
<dbReference type="OrthoDB" id="9800877at2"/>
<comment type="caution">
    <text evidence="3">The sequence shown here is derived from an EMBL/GenBank/DDBJ whole genome shotgun (WGS) entry which is preliminary data.</text>
</comment>
<reference evidence="3 4" key="1">
    <citation type="submission" date="2016-03" db="EMBL/GenBank/DDBJ databases">
        <authorList>
            <person name="Ploux O."/>
        </authorList>
    </citation>
    <scope>NUCLEOTIDE SEQUENCE [LARGE SCALE GENOMIC DNA]</scope>
    <source>
        <strain evidence="3 4">R-45363</strain>
    </source>
</reference>
<dbReference type="EMBL" id="LUUG01000098">
    <property type="protein sequence ID" value="OAI00282.1"/>
    <property type="molecule type" value="Genomic_DNA"/>
</dbReference>
<dbReference type="Pfam" id="PF03050">
    <property type="entry name" value="DDE_Tnp_IS66"/>
    <property type="match status" value="1"/>
</dbReference>